<keyword evidence="4 12" id="KW-0432">Leucine biosynthesis</keyword>
<evidence type="ECO:0000256" key="6">
    <source>
        <dbReference type="ARBA" id="ARBA00022605"/>
    </source>
</evidence>
<evidence type="ECO:0000256" key="13">
    <source>
        <dbReference type="SAM" id="MobiDB-lite"/>
    </source>
</evidence>
<dbReference type="RefSeq" id="WP_281144026.1">
    <property type="nucleotide sequence ID" value="NZ_CP123967.1"/>
</dbReference>
<comment type="subunit">
    <text evidence="12">Heterodimer of LeuC and LeuD.</text>
</comment>
<reference evidence="15 16" key="1">
    <citation type="journal article" date="2008" name="Int. J. Syst. Evol. Microbiol.">
        <title>Tessaracoccus flavescens sp. nov., isolated from marine sediment.</title>
        <authorList>
            <person name="Lee D.W."/>
            <person name="Lee S.D."/>
        </authorList>
    </citation>
    <scope>NUCLEOTIDE SEQUENCE [LARGE SCALE GENOMIC DNA]</scope>
    <source>
        <strain evidence="15 16">T21</strain>
    </source>
</reference>
<evidence type="ECO:0000256" key="3">
    <source>
        <dbReference type="ARBA" id="ARBA00004729"/>
    </source>
</evidence>
<comment type="pathway">
    <text evidence="3 12">Amino-acid biosynthesis; L-leucine biosynthesis; L-leucine from 3-methyl-2-oxobutanoate: step 2/4.</text>
</comment>
<evidence type="ECO:0000256" key="10">
    <source>
        <dbReference type="ARBA" id="ARBA00023239"/>
    </source>
</evidence>
<dbReference type="PROSITE" id="PS00450">
    <property type="entry name" value="ACONITASE_1"/>
    <property type="match status" value="1"/>
</dbReference>
<dbReference type="EC" id="4.2.1.33" evidence="12"/>
<evidence type="ECO:0000256" key="9">
    <source>
        <dbReference type="ARBA" id="ARBA00023014"/>
    </source>
</evidence>
<keyword evidence="10 12" id="KW-0456">Lyase</keyword>
<dbReference type="NCBIfam" id="TIGR00170">
    <property type="entry name" value="leuC"/>
    <property type="match status" value="1"/>
</dbReference>
<evidence type="ECO:0000256" key="1">
    <source>
        <dbReference type="ARBA" id="ARBA00000491"/>
    </source>
</evidence>
<dbReference type="CDD" id="cd01583">
    <property type="entry name" value="IPMI"/>
    <property type="match status" value="1"/>
</dbReference>
<gene>
    <name evidence="12 15" type="primary">leuC</name>
    <name evidence="15" type="ORF">QH948_08545</name>
</gene>
<feature type="region of interest" description="Disordered" evidence="13">
    <location>
        <begin position="418"/>
        <end position="441"/>
    </location>
</feature>
<protein>
    <recommendedName>
        <fullName evidence="12">3-isopropylmalate dehydratase large subunit</fullName>
        <ecNumber evidence="12">4.2.1.33</ecNumber>
    </recommendedName>
    <alternativeName>
        <fullName evidence="12">Alpha-IPM isomerase</fullName>
        <shortName evidence="12">IPMI</shortName>
    </alternativeName>
    <alternativeName>
        <fullName evidence="12">Isopropylmalate isomerase</fullName>
    </alternativeName>
</protein>
<dbReference type="PROSITE" id="PS01244">
    <property type="entry name" value="ACONITASE_2"/>
    <property type="match status" value="1"/>
</dbReference>
<sequence length="465" mass="49493">MGRTLSEKVWDDHVVRSAEGEPDLLYIDLQLVHEVTSPQAFEGLRMAGRKVRRTELTLATEDHNTPTLNILAPIADPVSRKQVDTLRANAAEFGVRIHSLGDKDQGVVHIIGPQLGVTQPGMTIVCGDSHTSTHGAFGALAYGIGTSEVEHVLATQTLPQAKPKTMAVNINGELADGVTAKDVVLALIAKVGTGGGQGYIVEYRGTTIENLSMEGRMTICNMSIEWGAKAGMIAPDDTTFAYLKGRPHAPEGEDWDAAVEYWRTLKTDDDATFDVEVDIDAAALTPFVTWGTNPGHGVPLGGVVPSPEDFDSEVEQATAARALEYMALTPGTPMRDIAVDTVFLGSCTNGRIEDLRLAASVLKGRRKADSIRMLVVPGSARVRLQAETEGLDEVFKEFGAEWRAAGCSMCLGMNPDQLAPGERSASTSNRNFEGRQGKGGRTHLVSPAVAAATAVAGRLAAPADL</sequence>
<evidence type="ECO:0000256" key="2">
    <source>
        <dbReference type="ARBA" id="ARBA00002695"/>
    </source>
</evidence>
<feature type="binding site" evidence="12">
    <location>
        <position position="407"/>
    </location>
    <ligand>
        <name>[4Fe-4S] cluster</name>
        <dbReference type="ChEBI" id="CHEBI:49883"/>
    </ligand>
</feature>
<dbReference type="PANTHER" id="PTHR43822:SF9">
    <property type="entry name" value="3-ISOPROPYLMALATE DEHYDRATASE"/>
    <property type="match status" value="1"/>
</dbReference>
<evidence type="ECO:0000259" key="14">
    <source>
        <dbReference type="Pfam" id="PF00330"/>
    </source>
</evidence>
<feature type="binding site" evidence="12">
    <location>
        <position position="347"/>
    </location>
    <ligand>
        <name>[4Fe-4S] cluster</name>
        <dbReference type="ChEBI" id="CHEBI:49883"/>
    </ligand>
</feature>
<dbReference type="PRINTS" id="PR00415">
    <property type="entry name" value="ACONITASE"/>
</dbReference>
<evidence type="ECO:0000256" key="7">
    <source>
        <dbReference type="ARBA" id="ARBA00022723"/>
    </source>
</evidence>
<comment type="similarity">
    <text evidence="12">Belongs to the aconitase/IPM isomerase family. LeuC type 1 subfamily.</text>
</comment>
<accession>A0ABY8PUV7</accession>
<dbReference type="InterPro" id="IPR015931">
    <property type="entry name" value="Acnase/IPM_dHydase_lsu_aba_1/3"/>
</dbReference>
<evidence type="ECO:0000313" key="16">
    <source>
        <dbReference type="Proteomes" id="UP001244136"/>
    </source>
</evidence>
<dbReference type="Pfam" id="PF00330">
    <property type="entry name" value="Aconitase"/>
    <property type="match status" value="1"/>
</dbReference>
<evidence type="ECO:0000313" key="15">
    <source>
        <dbReference type="EMBL" id="WGT46213.1"/>
    </source>
</evidence>
<evidence type="ECO:0000256" key="4">
    <source>
        <dbReference type="ARBA" id="ARBA00022430"/>
    </source>
</evidence>
<feature type="binding site" evidence="12">
    <location>
        <position position="410"/>
    </location>
    <ligand>
        <name>[4Fe-4S] cluster</name>
        <dbReference type="ChEBI" id="CHEBI:49883"/>
    </ligand>
</feature>
<dbReference type="GO" id="GO:0003861">
    <property type="term" value="F:3-isopropylmalate dehydratase activity"/>
    <property type="evidence" value="ECO:0007669"/>
    <property type="project" value="UniProtKB-EC"/>
</dbReference>
<dbReference type="SUPFAM" id="SSF53732">
    <property type="entry name" value="Aconitase iron-sulfur domain"/>
    <property type="match status" value="1"/>
</dbReference>
<dbReference type="InterPro" id="IPR018136">
    <property type="entry name" value="Aconitase_4Fe-4S_BS"/>
</dbReference>
<comment type="function">
    <text evidence="2 12">Catalyzes the isomerization between 2-isopropylmalate and 3-isopropylmalate, via the formation of 2-isopropylmaleate.</text>
</comment>
<dbReference type="InterPro" id="IPR001030">
    <property type="entry name" value="Acoase/IPM_deHydtase_lsu_aba"/>
</dbReference>
<dbReference type="InterPro" id="IPR004430">
    <property type="entry name" value="3-IsopropMal_deHydase_lsu"/>
</dbReference>
<dbReference type="InterPro" id="IPR036008">
    <property type="entry name" value="Aconitase_4Fe-4S_dom"/>
</dbReference>
<evidence type="ECO:0000256" key="12">
    <source>
        <dbReference type="HAMAP-Rule" id="MF_01026"/>
    </source>
</evidence>
<dbReference type="NCBIfam" id="NF009116">
    <property type="entry name" value="PRK12466.1"/>
    <property type="match status" value="1"/>
</dbReference>
<dbReference type="InterPro" id="IPR050067">
    <property type="entry name" value="IPM_dehydratase_rel_enz"/>
</dbReference>
<keyword evidence="7 12" id="KW-0479">Metal-binding</keyword>
<keyword evidence="6 12" id="KW-0028">Amino-acid biosynthesis</keyword>
<organism evidence="15 16">
    <name type="scientific">Tessaracoccus lacteus</name>
    <dbReference type="NCBI Taxonomy" id="3041766"/>
    <lineage>
        <taxon>Bacteria</taxon>
        <taxon>Bacillati</taxon>
        <taxon>Actinomycetota</taxon>
        <taxon>Actinomycetes</taxon>
        <taxon>Propionibacteriales</taxon>
        <taxon>Propionibacteriaceae</taxon>
        <taxon>Tessaracoccus</taxon>
    </lineage>
</organism>
<comment type="catalytic activity">
    <reaction evidence="1 12">
        <text>(2R,3S)-3-isopropylmalate = (2S)-2-isopropylmalate</text>
        <dbReference type="Rhea" id="RHEA:32287"/>
        <dbReference type="ChEBI" id="CHEBI:1178"/>
        <dbReference type="ChEBI" id="CHEBI:35121"/>
        <dbReference type="EC" id="4.2.1.33"/>
    </reaction>
</comment>
<name>A0ABY8PUV7_9ACTN</name>
<dbReference type="InterPro" id="IPR033941">
    <property type="entry name" value="IPMI_cat"/>
</dbReference>
<keyword evidence="16" id="KW-1185">Reference proteome</keyword>
<evidence type="ECO:0000256" key="5">
    <source>
        <dbReference type="ARBA" id="ARBA00022485"/>
    </source>
</evidence>
<dbReference type="EMBL" id="CP123967">
    <property type="protein sequence ID" value="WGT46213.1"/>
    <property type="molecule type" value="Genomic_DNA"/>
</dbReference>
<keyword evidence="9 12" id="KW-0411">Iron-sulfur</keyword>
<keyword evidence="5 12" id="KW-0004">4Fe-4S</keyword>
<dbReference type="HAMAP" id="MF_01026">
    <property type="entry name" value="LeuC_type1"/>
    <property type="match status" value="1"/>
</dbReference>
<comment type="cofactor">
    <cofactor evidence="12">
        <name>[4Fe-4S] cluster</name>
        <dbReference type="ChEBI" id="CHEBI:49883"/>
    </cofactor>
    <text evidence="12">Binds 1 [4Fe-4S] cluster per subunit.</text>
</comment>
<keyword evidence="11 12" id="KW-0100">Branched-chain amino acid biosynthesis</keyword>
<dbReference type="NCBIfam" id="NF004016">
    <property type="entry name" value="PRK05478.1"/>
    <property type="match status" value="1"/>
</dbReference>
<feature type="domain" description="Aconitase/3-isopropylmalate dehydratase large subunit alpha/beta/alpha" evidence="14">
    <location>
        <begin position="7"/>
        <end position="457"/>
    </location>
</feature>
<dbReference type="Gene3D" id="3.30.499.10">
    <property type="entry name" value="Aconitase, domain 3"/>
    <property type="match status" value="2"/>
</dbReference>
<evidence type="ECO:0000256" key="11">
    <source>
        <dbReference type="ARBA" id="ARBA00023304"/>
    </source>
</evidence>
<evidence type="ECO:0000256" key="8">
    <source>
        <dbReference type="ARBA" id="ARBA00023004"/>
    </source>
</evidence>
<dbReference type="PANTHER" id="PTHR43822">
    <property type="entry name" value="HOMOACONITASE, MITOCHONDRIAL-RELATED"/>
    <property type="match status" value="1"/>
</dbReference>
<proteinExistence type="inferred from homology"/>
<dbReference type="Proteomes" id="UP001244136">
    <property type="component" value="Chromosome"/>
</dbReference>
<keyword evidence="8 12" id="KW-0408">Iron</keyword>